<keyword evidence="3" id="KW-0808">Transferase</keyword>
<dbReference type="AlphaFoldDB" id="A0A5N5WAI1"/>
<keyword evidence="4" id="KW-1185">Reference proteome</keyword>
<sequence length="278" mass="30718">MVVAVCAFRLENVRRHLRHNLDQLNGDEYLVLLDRPVTPEAEKVAAQVNEAGGTMRVLGATNGLSASRNTVLREYAGRHILFVDDDVRLDASAVDAVRAAFRAGAHVVGARLRPPHDIGRLPWFLSSGQYHLVGWHRARGPVKIWGACMGVDADFAHRRGLTFDLGLSRTGGNLQSGEDTTFIALMKEAGAVERLLPEHAVVHDIDPGRLTLRYLLRRAYWQGHSEARRHQSVAGLRKELDRHRTAPESRCTPLLFCLYGAATAIGVGHGLLLRLRGK</sequence>
<dbReference type="Pfam" id="PF00535">
    <property type="entry name" value="Glycos_transf_2"/>
    <property type="match status" value="1"/>
</dbReference>
<dbReference type="InterPro" id="IPR029044">
    <property type="entry name" value="Nucleotide-diphossugar_trans"/>
</dbReference>
<dbReference type="Gene3D" id="3.90.550.10">
    <property type="entry name" value="Spore Coat Polysaccharide Biosynthesis Protein SpsA, Chain A"/>
    <property type="match status" value="1"/>
</dbReference>
<reference evidence="3 4" key="1">
    <citation type="journal article" date="2019" name="Microb. Cell Fact.">
        <title>Exploring novel herbicidin analogues by transcriptional regulator overexpression and MS/MS molecular networking.</title>
        <authorList>
            <person name="Shi Y."/>
            <person name="Gu R."/>
            <person name="Li Y."/>
            <person name="Wang X."/>
            <person name="Ren W."/>
            <person name="Li X."/>
            <person name="Wang L."/>
            <person name="Xie Y."/>
            <person name="Hong B."/>
        </authorList>
    </citation>
    <scope>NUCLEOTIDE SEQUENCE [LARGE SCALE GENOMIC DNA]</scope>
    <source>
        <strain evidence="3 4">US-43</strain>
    </source>
</reference>
<comment type="caution">
    <text evidence="3">The sequence shown here is derived from an EMBL/GenBank/DDBJ whole genome shotgun (WGS) entry which is preliminary data.</text>
</comment>
<evidence type="ECO:0000256" key="1">
    <source>
        <dbReference type="SAM" id="Phobius"/>
    </source>
</evidence>
<proteinExistence type="predicted"/>
<organism evidence="3 4">
    <name type="scientific">Streptomyces mobaraensis</name>
    <name type="common">Streptoverticillium mobaraense</name>
    <dbReference type="NCBI Taxonomy" id="35621"/>
    <lineage>
        <taxon>Bacteria</taxon>
        <taxon>Bacillati</taxon>
        <taxon>Actinomycetota</taxon>
        <taxon>Actinomycetes</taxon>
        <taxon>Kitasatosporales</taxon>
        <taxon>Streptomycetaceae</taxon>
        <taxon>Streptomyces</taxon>
    </lineage>
</organism>
<dbReference type="Proteomes" id="UP000327000">
    <property type="component" value="Unassembled WGS sequence"/>
</dbReference>
<protein>
    <submittedName>
        <fullName evidence="3">Glycosyltransferase family 2 protein</fullName>
    </submittedName>
</protein>
<dbReference type="InterPro" id="IPR001173">
    <property type="entry name" value="Glyco_trans_2-like"/>
</dbReference>
<dbReference type="SUPFAM" id="SSF53448">
    <property type="entry name" value="Nucleotide-diphospho-sugar transferases"/>
    <property type="match status" value="1"/>
</dbReference>
<evidence type="ECO:0000313" key="4">
    <source>
        <dbReference type="Proteomes" id="UP000327000"/>
    </source>
</evidence>
<evidence type="ECO:0000259" key="2">
    <source>
        <dbReference type="Pfam" id="PF00535"/>
    </source>
</evidence>
<keyword evidence="1" id="KW-1133">Transmembrane helix</keyword>
<dbReference type="CDD" id="cd00761">
    <property type="entry name" value="Glyco_tranf_GTA_type"/>
    <property type="match status" value="1"/>
</dbReference>
<name>A0A5N5WAI1_STRMB</name>
<gene>
    <name evidence="3" type="ORF">FRZ00_10420</name>
</gene>
<dbReference type="EMBL" id="VOKX01000015">
    <property type="protein sequence ID" value="KAB7847860.1"/>
    <property type="molecule type" value="Genomic_DNA"/>
</dbReference>
<feature type="transmembrane region" description="Helical" evidence="1">
    <location>
        <begin position="253"/>
        <end position="273"/>
    </location>
</feature>
<evidence type="ECO:0000313" key="3">
    <source>
        <dbReference type="EMBL" id="KAB7847860.1"/>
    </source>
</evidence>
<dbReference type="OrthoDB" id="3180470at2"/>
<feature type="domain" description="Glycosyltransferase 2-like" evidence="2">
    <location>
        <begin position="9"/>
        <end position="125"/>
    </location>
</feature>
<keyword evidence="1" id="KW-0812">Transmembrane</keyword>
<keyword evidence="1" id="KW-0472">Membrane</keyword>
<dbReference type="GO" id="GO:0016740">
    <property type="term" value="F:transferase activity"/>
    <property type="evidence" value="ECO:0007669"/>
    <property type="project" value="UniProtKB-KW"/>
</dbReference>
<accession>A0A5N5WAI1</accession>